<feature type="transmembrane region" description="Helical" evidence="6">
    <location>
        <begin position="324"/>
        <end position="343"/>
    </location>
</feature>
<keyword evidence="4 6" id="KW-1133">Transmembrane helix</keyword>
<dbReference type="HOGENOM" id="CLU_001265_0_0_4"/>
<gene>
    <name evidence="8" type="ordered locus">Bcen_3182</name>
</gene>
<feature type="transmembrane region" description="Helical" evidence="6">
    <location>
        <begin position="415"/>
        <end position="434"/>
    </location>
</feature>
<dbReference type="InterPro" id="IPR011701">
    <property type="entry name" value="MFS"/>
</dbReference>
<dbReference type="AlphaFoldDB" id="A0A0H2XV41"/>
<evidence type="ECO:0000256" key="2">
    <source>
        <dbReference type="ARBA" id="ARBA00022448"/>
    </source>
</evidence>
<sequence>MELNATGISDSLPVITTVDAARADRIFKRLALRVLPIFMFAYLASYIDRVNVSFAKLQLSQDLGFTDAVFGFGAGTFALGYVLFEVPSNMLLQKVGAKRWLTRIILAWAIVSALTTLIATPKQFYVMRYLLGVTEAGLVPGVVYYISQSFPRFHRARILSIFYTALPMAGLIGSPMSGFIMEYLDSLLSLAGWKWMLIIEAIPAFVAAIMCWKYLEDDVTQGNHRSESDRNYLISALEEDKSIAASINQNNIFSSKIFWIFGIIYFLDVFGIYGYTLWAPTIIKSLGVERNSLIGLLAALPNAVAVIVMIIAGRKADSRRERRLLVAALFLMAAAGLTLALVWHGTLWLSIAALCIANAGLLSIPPIFWGMPTAVLSPRNAASGIAWISAIGNIGGFFGPYVVGLLKQSSGSFVPAIYCIIACLLFGLILTLLLPKHLVNR</sequence>
<name>A0A0H2XV41_BURO1</name>
<feature type="transmembrane region" description="Helical" evidence="6">
    <location>
        <begin position="68"/>
        <end position="88"/>
    </location>
</feature>
<feature type="domain" description="Major facilitator superfamily (MFS) profile" evidence="7">
    <location>
        <begin position="34"/>
        <end position="439"/>
    </location>
</feature>
<proteinExistence type="predicted"/>
<keyword evidence="3 6" id="KW-0812">Transmembrane</keyword>
<feature type="transmembrane region" description="Helical" evidence="6">
    <location>
        <begin position="257"/>
        <end position="278"/>
    </location>
</feature>
<feature type="transmembrane region" description="Helical" evidence="6">
    <location>
        <begin position="193"/>
        <end position="215"/>
    </location>
</feature>
<dbReference type="PANTHER" id="PTHR43791">
    <property type="entry name" value="PERMEASE-RELATED"/>
    <property type="match status" value="1"/>
</dbReference>
<feature type="transmembrane region" description="Helical" evidence="6">
    <location>
        <begin position="126"/>
        <end position="146"/>
    </location>
</feature>
<dbReference type="Pfam" id="PF07690">
    <property type="entry name" value="MFS_1"/>
    <property type="match status" value="1"/>
</dbReference>
<dbReference type="SUPFAM" id="SSF103473">
    <property type="entry name" value="MFS general substrate transporter"/>
    <property type="match status" value="1"/>
</dbReference>
<evidence type="ECO:0000256" key="5">
    <source>
        <dbReference type="ARBA" id="ARBA00023136"/>
    </source>
</evidence>
<dbReference type="GO" id="GO:0022857">
    <property type="term" value="F:transmembrane transporter activity"/>
    <property type="evidence" value="ECO:0007669"/>
    <property type="project" value="InterPro"/>
</dbReference>
<accession>A0A0H2XV41</accession>
<protein>
    <submittedName>
        <fullName evidence="8">Major facilitator superfamily MFS_1</fullName>
    </submittedName>
</protein>
<evidence type="ECO:0000259" key="7">
    <source>
        <dbReference type="PROSITE" id="PS50850"/>
    </source>
</evidence>
<dbReference type="PROSITE" id="PS50850">
    <property type="entry name" value="MFS"/>
    <property type="match status" value="1"/>
</dbReference>
<feature type="transmembrane region" description="Helical" evidence="6">
    <location>
        <begin position="381"/>
        <end position="403"/>
    </location>
</feature>
<evidence type="ECO:0000256" key="6">
    <source>
        <dbReference type="SAM" id="Phobius"/>
    </source>
</evidence>
<reference evidence="8" key="1">
    <citation type="submission" date="2006-05" db="EMBL/GenBank/DDBJ databases">
        <title>Complete sequence of chromosome 2 of Burkholderia cenocepacia AU 1054.</title>
        <authorList>
            <consortium name="US DOE Joint Genome Institute"/>
            <person name="Copeland A."/>
            <person name="Lucas S."/>
            <person name="Lapidus A."/>
            <person name="Barry K."/>
            <person name="Detter J.C."/>
            <person name="Glavina del Rio T."/>
            <person name="Hammon N."/>
            <person name="Israni S."/>
            <person name="Dalin E."/>
            <person name="Tice H."/>
            <person name="Pitluck S."/>
            <person name="Chain P."/>
            <person name="Malfatti S."/>
            <person name="Shin M."/>
            <person name="Vergez L."/>
            <person name="Schmutz J."/>
            <person name="Larimer F."/>
            <person name="Land M."/>
            <person name="Hauser L."/>
            <person name="Kyrpides N."/>
            <person name="Lykidis A."/>
            <person name="LiPuma J.J."/>
            <person name="Konstantinidis K."/>
            <person name="Tiedje J.M."/>
            <person name="Richardson P."/>
        </authorList>
    </citation>
    <scope>NUCLEOTIDE SEQUENCE [LARGE SCALE GENOMIC DNA]</scope>
    <source>
        <strain evidence="8">AU 1054</strain>
    </source>
</reference>
<dbReference type="CDD" id="cd17319">
    <property type="entry name" value="MFS_ExuT_GudP_like"/>
    <property type="match status" value="1"/>
</dbReference>
<evidence type="ECO:0000256" key="4">
    <source>
        <dbReference type="ARBA" id="ARBA00022989"/>
    </source>
</evidence>
<dbReference type="InterPro" id="IPR020846">
    <property type="entry name" value="MFS_dom"/>
</dbReference>
<feature type="transmembrane region" description="Helical" evidence="6">
    <location>
        <begin position="30"/>
        <end position="48"/>
    </location>
</feature>
<organism evidence="8">
    <name type="scientific">Burkholderia orbicola (strain AU 1054)</name>
    <dbReference type="NCBI Taxonomy" id="331271"/>
    <lineage>
        <taxon>Bacteria</taxon>
        <taxon>Pseudomonadati</taxon>
        <taxon>Pseudomonadota</taxon>
        <taxon>Betaproteobacteria</taxon>
        <taxon>Burkholderiales</taxon>
        <taxon>Burkholderiaceae</taxon>
        <taxon>Burkholderia</taxon>
        <taxon>Burkholderia cepacia complex</taxon>
        <taxon>Burkholderia orbicola</taxon>
    </lineage>
</organism>
<feature type="transmembrane region" description="Helical" evidence="6">
    <location>
        <begin position="349"/>
        <end position="369"/>
    </location>
</feature>
<feature type="transmembrane region" description="Helical" evidence="6">
    <location>
        <begin position="100"/>
        <end position="120"/>
    </location>
</feature>
<dbReference type="PANTHER" id="PTHR43791:SF36">
    <property type="entry name" value="TRANSPORTER, PUTATIVE (AFU_ORTHOLOGUE AFUA_6G08340)-RELATED"/>
    <property type="match status" value="1"/>
</dbReference>
<keyword evidence="5 6" id="KW-0472">Membrane</keyword>
<comment type="subcellular location">
    <subcellularLocation>
        <location evidence="1">Membrane</location>
        <topology evidence="1">Multi-pass membrane protein</topology>
    </subcellularLocation>
</comment>
<dbReference type="EMBL" id="CP000379">
    <property type="protein sequence ID" value="ABF78078.1"/>
    <property type="molecule type" value="Genomic_DNA"/>
</dbReference>
<evidence type="ECO:0000256" key="1">
    <source>
        <dbReference type="ARBA" id="ARBA00004141"/>
    </source>
</evidence>
<dbReference type="GO" id="GO:0016020">
    <property type="term" value="C:membrane"/>
    <property type="evidence" value="ECO:0007669"/>
    <property type="project" value="UniProtKB-SubCell"/>
</dbReference>
<evidence type="ECO:0000313" key="8">
    <source>
        <dbReference type="EMBL" id="ABF78078.1"/>
    </source>
</evidence>
<feature type="transmembrane region" description="Helical" evidence="6">
    <location>
        <begin position="158"/>
        <end position="181"/>
    </location>
</feature>
<dbReference type="InterPro" id="IPR036259">
    <property type="entry name" value="MFS_trans_sf"/>
</dbReference>
<dbReference type="Gene3D" id="1.20.1250.20">
    <property type="entry name" value="MFS general substrate transporter like domains"/>
    <property type="match status" value="2"/>
</dbReference>
<feature type="transmembrane region" description="Helical" evidence="6">
    <location>
        <begin position="293"/>
        <end position="312"/>
    </location>
</feature>
<evidence type="ECO:0000256" key="3">
    <source>
        <dbReference type="ARBA" id="ARBA00022692"/>
    </source>
</evidence>
<keyword evidence="2" id="KW-0813">Transport</keyword>
<dbReference type="FunFam" id="1.20.1250.20:FF:000018">
    <property type="entry name" value="MFS transporter permease"/>
    <property type="match status" value="1"/>
</dbReference>